<protein>
    <submittedName>
        <fullName evidence="1">Uncharacterized protein</fullName>
    </submittedName>
</protein>
<sequence length="76" mass="7507">MQSGGAAAPLGVQGSHVVCSAAIQGKYIRQLDTALDDGSPETGSLRAGSSVNGTLTAVSAANPLDDSTPYVVCMGI</sequence>
<reference evidence="1" key="1">
    <citation type="submission" date="2019-08" db="EMBL/GenBank/DDBJ databases">
        <authorList>
            <person name="Kucharzyk K."/>
            <person name="Murdoch R.W."/>
            <person name="Higgins S."/>
            <person name="Loffler F."/>
        </authorList>
    </citation>
    <scope>NUCLEOTIDE SEQUENCE</scope>
</reference>
<organism evidence="1">
    <name type="scientific">bioreactor metagenome</name>
    <dbReference type="NCBI Taxonomy" id="1076179"/>
    <lineage>
        <taxon>unclassified sequences</taxon>
        <taxon>metagenomes</taxon>
        <taxon>ecological metagenomes</taxon>
    </lineage>
</organism>
<evidence type="ECO:0000313" key="1">
    <source>
        <dbReference type="EMBL" id="MPN65185.1"/>
    </source>
</evidence>
<dbReference type="EMBL" id="VSSQ01147159">
    <property type="protein sequence ID" value="MPN65185.1"/>
    <property type="molecule type" value="Genomic_DNA"/>
</dbReference>
<comment type="caution">
    <text evidence="1">The sequence shown here is derived from an EMBL/GenBank/DDBJ whole genome shotgun (WGS) entry which is preliminary data.</text>
</comment>
<name>A0A645JNF0_9ZZZZ</name>
<gene>
    <name evidence="1" type="ORF">SDC9_212964</name>
</gene>
<proteinExistence type="predicted"/>
<accession>A0A645JNF0</accession>
<dbReference type="AlphaFoldDB" id="A0A645JNF0"/>